<dbReference type="GO" id="GO:0070063">
    <property type="term" value="F:RNA polymerase binding"/>
    <property type="evidence" value="ECO:0007669"/>
    <property type="project" value="InterPro"/>
</dbReference>
<dbReference type="InterPro" id="IPR018151">
    <property type="entry name" value="TF_GreA/GreB_CS"/>
</dbReference>
<dbReference type="Pfam" id="PF01272">
    <property type="entry name" value="GreA_GreB"/>
    <property type="match status" value="1"/>
</dbReference>
<feature type="domain" description="Transcription elongation factor GreA/GreB C-terminal" evidence="2">
    <location>
        <begin position="86"/>
        <end position="153"/>
    </location>
</feature>
<dbReference type="InterPro" id="IPR001437">
    <property type="entry name" value="Tscrpt_elong_fac_GreA/B_C"/>
</dbReference>
<dbReference type="GO" id="GO:0006354">
    <property type="term" value="P:DNA-templated transcription elongation"/>
    <property type="evidence" value="ECO:0007669"/>
    <property type="project" value="TreeGrafter"/>
</dbReference>
<keyword evidence="4" id="KW-1185">Reference proteome</keyword>
<dbReference type="AlphaFoldDB" id="A0A6M8HUC2"/>
<keyword evidence="3" id="KW-0648">Protein biosynthesis</keyword>
<accession>A0A6M8HUC2</accession>
<dbReference type="GO" id="GO:0003746">
    <property type="term" value="F:translation elongation factor activity"/>
    <property type="evidence" value="ECO:0007669"/>
    <property type="project" value="UniProtKB-KW"/>
</dbReference>
<feature type="region of interest" description="Disordered" evidence="1">
    <location>
        <begin position="1"/>
        <end position="26"/>
    </location>
</feature>
<gene>
    <name evidence="3" type="ORF">HN018_18545</name>
</gene>
<name>A0A6M8HUC2_9PROT</name>
<dbReference type="GO" id="GO:0003677">
    <property type="term" value="F:DNA binding"/>
    <property type="evidence" value="ECO:0007669"/>
    <property type="project" value="InterPro"/>
</dbReference>
<dbReference type="InterPro" id="IPR036953">
    <property type="entry name" value="GreA/GreB_C_sf"/>
</dbReference>
<dbReference type="SUPFAM" id="SSF54534">
    <property type="entry name" value="FKBP-like"/>
    <property type="match status" value="1"/>
</dbReference>
<dbReference type="Gene3D" id="3.10.50.30">
    <property type="entry name" value="Transcription elongation factor, GreA/GreB, C-terminal domain"/>
    <property type="match status" value="1"/>
</dbReference>
<dbReference type="PANTHER" id="PTHR30437:SF6">
    <property type="entry name" value="TRANSCRIPTION ELONGATION FACTOR GREB"/>
    <property type="match status" value="1"/>
</dbReference>
<evidence type="ECO:0000256" key="1">
    <source>
        <dbReference type="SAM" id="MobiDB-lite"/>
    </source>
</evidence>
<sequence length="155" mass="16572">MSRAFVSEEAEENRASAVPERPVSAHPNLVTPNGLALIDSALASAQAALADTASDDTVRPRRLRDLRYWQARRATAMPIEARTSAPDEVVFGVLVTVKRGRTTSHFRIVGEDEADPAQGLLSYISPLAAALLGAEAGETVEIEGREPVQVLAIDV</sequence>
<proteinExistence type="predicted"/>
<keyword evidence="3" id="KW-0251">Elongation factor</keyword>
<dbReference type="InterPro" id="IPR023459">
    <property type="entry name" value="Tscrpt_elong_fac_GreA/B_fam"/>
</dbReference>
<dbReference type="Proteomes" id="UP000500767">
    <property type="component" value="Chromosome"/>
</dbReference>
<evidence type="ECO:0000313" key="3">
    <source>
        <dbReference type="EMBL" id="QKE91767.1"/>
    </source>
</evidence>
<dbReference type="RefSeq" id="WP_171835137.1">
    <property type="nucleotide sequence ID" value="NZ_CP053708.1"/>
</dbReference>
<dbReference type="PROSITE" id="PS00830">
    <property type="entry name" value="GREAB_2"/>
    <property type="match status" value="1"/>
</dbReference>
<evidence type="ECO:0000313" key="4">
    <source>
        <dbReference type="Proteomes" id="UP000500767"/>
    </source>
</evidence>
<dbReference type="EMBL" id="CP053708">
    <property type="protein sequence ID" value="QKE91767.1"/>
    <property type="molecule type" value="Genomic_DNA"/>
</dbReference>
<protein>
    <submittedName>
        <fullName evidence="3">Transcription elongation factor</fullName>
    </submittedName>
</protein>
<evidence type="ECO:0000259" key="2">
    <source>
        <dbReference type="Pfam" id="PF01272"/>
    </source>
</evidence>
<dbReference type="PIRSF" id="PIRSF006092">
    <property type="entry name" value="GreA_GreB"/>
    <property type="match status" value="1"/>
</dbReference>
<dbReference type="KEGG" id="lck:HN018_18545"/>
<organism evidence="3 4">
    <name type="scientific">Lichenicola cladoniae</name>
    <dbReference type="NCBI Taxonomy" id="1484109"/>
    <lineage>
        <taxon>Bacteria</taxon>
        <taxon>Pseudomonadati</taxon>
        <taxon>Pseudomonadota</taxon>
        <taxon>Alphaproteobacteria</taxon>
        <taxon>Acetobacterales</taxon>
        <taxon>Acetobacteraceae</taxon>
        <taxon>Lichenicola</taxon>
    </lineage>
</organism>
<dbReference type="PANTHER" id="PTHR30437">
    <property type="entry name" value="TRANSCRIPTION ELONGATION FACTOR GREA"/>
    <property type="match status" value="1"/>
</dbReference>
<dbReference type="GO" id="GO:0032784">
    <property type="term" value="P:regulation of DNA-templated transcription elongation"/>
    <property type="evidence" value="ECO:0007669"/>
    <property type="project" value="InterPro"/>
</dbReference>
<reference evidence="3 4" key="1">
    <citation type="journal article" date="2014" name="World J. Microbiol. Biotechnol.">
        <title>Biodiversity and physiological characteristics of Antarctic and Arctic lichens-associated bacteria.</title>
        <authorList>
            <person name="Lee Y.M."/>
            <person name="Kim E.H."/>
            <person name="Lee H.K."/>
            <person name="Hong S.G."/>
        </authorList>
    </citation>
    <scope>NUCLEOTIDE SEQUENCE [LARGE SCALE GENOMIC DNA]</scope>
    <source>
        <strain evidence="3 4">PAMC 26569</strain>
    </source>
</reference>